<keyword evidence="3" id="KW-1185">Reference proteome</keyword>
<feature type="signal peptide" evidence="1">
    <location>
        <begin position="1"/>
        <end position="18"/>
    </location>
</feature>
<dbReference type="HOGENOM" id="CLU_746033_0_0_1"/>
<dbReference type="VEuPathDB" id="FungiDB:PV06_11521"/>
<dbReference type="AlphaFoldDB" id="A0A0D2CYR6"/>
<proteinExistence type="predicted"/>
<evidence type="ECO:0000313" key="2">
    <source>
        <dbReference type="EMBL" id="KIW36193.1"/>
    </source>
</evidence>
<dbReference type="GeneID" id="27363595"/>
<dbReference type="RefSeq" id="XP_016256409.1">
    <property type="nucleotide sequence ID" value="XM_016413213.1"/>
</dbReference>
<organism evidence="2 3">
    <name type="scientific">Exophiala oligosperma</name>
    <dbReference type="NCBI Taxonomy" id="215243"/>
    <lineage>
        <taxon>Eukaryota</taxon>
        <taxon>Fungi</taxon>
        <taxon>Dikarya</taxon>
        <taxon>Ascomycota</taxon>
        <taxon>Pezizomycotina</taxon>
        <taxon>Eurotiomycetes</taxon>
        <taxon>Chaetothyriomycetidae</taxon>
        <taxon>Chaetothyriales</taxon>
        <taxon>Herpotrichiellaceae</taxon>
        <taxon>Exophiala</taxon>
    </lineage>
</organism>
<dbReference type="Pfam" id="PF26639">
    <property type="entry name" value="Het-6_barrel"/>
    <property type="match status" value="1"/>
</dbReference>
<dbReference type="PANTHER" id="PTHR24148:SF64">
    <property type="entry name" value="HETEROKARYON INCOMPATIBILITY DOMAIN-CONTAINING PROTEIN"/>
    <property type="match status" value="1"/>
</dbReference>
<dbReference type="InterPro" id="IPR052895">
    <property type="entry name" value="HetReg/Transcr_Mod"/>
</dbReference>
<accession>A0A0D2CYR6</accession>
<keyword evidence="1" id="KW-0732">Signal</keyword>
<evidence type="ECO:0000313" key="3">
    <source>
        <dbReference type="Proteomes" id="UP000053342"/>
    </source>
</evidence>
<gene>
    <name evidence="2" type="ORF">PV06_11521</name>
</gene>
<protein>
    <recommendedName>
        <fullName evidence="4">Heterokaryon incompatibility domain-containing protein</fullName>
    </recommendedName>
</protein>
<name>A0A0D2CYR6_9EURO</name>
<dbReference type="OrthoDB" id="2157530at2759"/>
<dbReference type="Proteomes" id="UP000053342">
    <property type="component" value="Unassembled WGS sequence"/>
</dbReference>
<dbReference type="EMBL" id="KN847369">
    <property type="protein sequence ID" value="KIW36193.1"/>
    <property type="molecule type" value="Genomic_DNA"/>
</dbReference>
<feature type="chain" id="PRO_5002240165" description="Heterokaryon incompatibility domain-containing protein" evidence="1">
    <location>
        <begin position="19"/>
        <end position="371"/>
    </location>
</feature>
<dbReference type="PANTHER" id="PTHR24148">
    <property type="entry name" value="ANKYRIN REPEAT DOMAIN-CONTAINING PROTEIN 39 HOMOLOG-RELATED"/>
    <property type="match status" value="1"/>
</dbReference>
<evidence type="ECO:0008006" key="4">
    <source>
        <dbReference type="Google" id="ProtNLM"/>
    </source>
</evidence>
<evidence type="ECO:0000256" key="1">
    <source>
        <dbReference type="SAM" id="SignalP"/>
    </source>
</evidence>
<reference evidence="2 3" key="1">
    <citation type="submission" date="2015-01" db="EMBL/GenBank/DDBJ databases">
        <title>The Genome Sequence of Exophiala oligosperma CBS72588.</title>
        <authorList>
            <consortium name="The Broad Institute Genomics Platform"/>
            <person name="Cuomo C."/>
            <person name="de Hoog S."/>
            <person name="Gorbushina A."/>
            <person name="Stielow B."/>
            <person name="Teixiera M."/>
            <person name="Abouelleil A."/>
            <person name="Chapman S.B."/>
            <person name="Priest M."/>
            <person name="Young S.K."/>
            <person name="Wortman J."/>
            <person name="Nusbaum C."/>
            <person name="Birren B."/>
        </authorList>
    </citation>
    <scope>NUCLEOTIDE SEQUENCE [LARGE SCALE GENOMIC DNA]</scope>
    <source>
        <strain evidence="2 3">CBS 72588</strain>
    </source>
</reference>
<sequence>MAVDFDDFVLFLVMALWSLRIRIPGEESNERTVTLSRMLFTCMQQPYRIAGARVEFDVQTATPMSLLRTFAYAKASDSRDKVYSTLSLLGRERAQGFGLTPTYAPSNTTAAVFIQAAKACITSSEELEVFSETYGASPDSHFGLPSWVPDWTRTEENTNTKCNLIHKIYGFSATGRPGMASSADVTYSYDGLKVLARGILIGKVSSIGAVDEEPDLHTTDNLNNILFTLRSWKQLSKPKSGTEMRQFCQTVTLEQHPPLDALGWDNPNTFEEWVRSLVQTGRRTGLGRPWYRRRFCQLSHGSTSKMAVLPASAEAGDIVCVFWGANVAFVLKERGKWCYLAGEAYVHGVMHGELIEEEDRAWRESAYFGIA</sequence>